<dbReference type="Gene3D" id="3.90.1680.10">
    <property type="entry name" value="SOS response associated peptidase-like"/>
    <property type="match status" value="1"/>
</dbReference>
<keyword evidence="3" id="KW-0227">DNA damage</keyword>
<dbReference type="PANTHER" id="PTHR13604">
    <property type="entry name" value="DC12-RELATED"/>
    <property type="match status" value="1"/>
</dbReference>
<dbReference type="PANTHER" id="PTHR13604:SF0">
    <property type="entry name" value="ABASIC SITE PROCESSING PROTEIN HMCES"/>
    <property type="match status" value="1"/>
</dbReference>
<comment type="caution">
    <text evidence="9">The sequence shown here is derived from an EMBL/GenBank/DDBJ whole genome shotgun (WGS) entry which is preliminary data.</text>
</comment>
<evidence type="ECO:0000313" key="10">
    <source>
        <dbReference type="Proteomes" id="UP001245285"/>
    </source>
</evidence>
<dbReference type="RefSeq" id="WP_311494512.1">
    <property type="nucleotide sequence ID" value="NZ_JAVRHO010000007.1"/>
</dbReference>
<evidence type="ECO:0000256" key="3">
    <source>
        <dbReference type="ARBA" id="ARBA00022763"/>
    </source>
</evidence>
<evidence type="ECO:0000256" key="8">
    <source>
        <dbReference type="RuleBase" id="RU364100"/>
    </source>
</evidence>
<organism evidence="9 10">
    <name type="scientific">Autumnicola lenta</name>
    <dbReference type="NCBI Taxonomy" id="3075593"/>
    <lineage>
        <taxon>Bacteria</taxon>
        <taxon>Pseudomonadati</taxon>
        <taxon>Bacteroidota</taxon>
        <taxon>Flavobacteriia</taxon>
        <taxon>Flavobacteriales</taxon>
        <taxon>Flavobacteriaceae</taxon>
        <taxon>Autumnicola</taxon>
    </lineage>
</organism>
<evidence type="ECO:0000256" key="5">
    <source>
        <dbReference type="ARBA" id="ARBA00023124"/>
    </source>
</evidence>
<evidence type="ECO:0000256" key="4">
    <source>
        <dbReference type="ARBA" id="ARBA00022801"/>
    </source>
</evidence>
<dbReference type="Pfam" id="PF02586">
    <property type="entry name" value="SRAP"/>
    <property type="match status" value="1"/>
</dbReference>
<evidence type="ECO:0000256" key="1">
    <source>
        <dbReference type="ARBA" id="ARBA00008136"/>
    </source>
</evidence>
<sequence>MCYETSLTKTSRQIEARYGPMKVPMLYEPWYHVSGFVHPNLFCIPMENPKEIYPMEWGLIAPFGERDVLSFRRKYNTLNAKAETLLTSKMYQVPTRERRCLIIADGFFEPHYKNLKGSATPYYCYLEERKLFTFAGIYNEYKPDYWNVSLITREANSLFAEIHNKKKRMPLVLDPDFEGEWINPDLDDNDIQEVLATSFMREPFKAHPVTRDLYKRDINTNTPRVIEEVEDLGNLFDR</sequence>
<dbReference type="EMBL" id="JAVRHO010000007">
    <property type="protein sequence ID" value="MDT0646338.1"/>
    <property type="molecule type" value="Genomic_DNA"/>
</dbReference>
<evidence type="ECO:0000256" key="7">
    <source>
        <dbReference type="ARBA" id="ARBA00023239"/>
    </source>
</evidence>
<protein>
    <recommendedName>
        <fullName evidence="8">Abasic site processing protein</fullName>
        <ecNumber evidence="8">3.4.-.-</ecNumber>
    </recommendedName>
</protein>
<dbReference type="InterPro" id="IPR003738">
    <property type="entry name" value="SRAP"/>
</dbReference>
<proteinExistence type="inferred from homology"/>
<evidence type="ECO:0000256" key="2">
    <source>
        <dbReference type="ARBA" id="ARBA00022670"/>
    </source>
</evidence>
<dbReference type="EC" id="3.4.-.-" evidence="8"/>
<accession>A0ABU3CJ02</accession>
<reference evidence="9 10" key="1">
    <citation type="submission" date="2023-09" db="EMBL/GenBank/DDBJ databases">
        <authorList>
            <person name="Rey-Velasco X."/>
        </authorList>
    </citation>
    <scope>NUCLEOTIDE SEQUENCE [LARGE SCALE GENOMIC DNA]</scope>
    <source>
        <strain evidence="9 10">F260</strain>
    </source>
</reference>
<dbReference type="Proteomes" id="UP001245285">
    <property type="component" value="Unassembled WGS sequence"/>
</dbReference>
<gene>
    <name evidence="9" type="ORF">RM545_06515</name>
</gene>
<evidence type="ECO:0000313" key="9">
    <source>
        <dbReference type="EMBL" id="MDT0646338.1"/>
    </source>
</evidence>
<evidence type="ECO:0000256" key="6">
    <source>
        <dbReference type="ARBA" id="ARBA00023125"/>
    </source>
</evidence>
<dbReference type="InterPro" id="IPR036590">
    <property type="entry name" value="SRAP-like"/>
</dbReference>
<name>A0ABU3CJ02_9FLAO</name>
<keyword evidence="6" id="KW-0238">DNA-binding</keyword>
<dbReference type="SUPFAM" id="SSF143081">
    <property type="entry name" value="BB1717-like"/>
    <property type="match status" value="1"/>
</dbReference>
<comment type="similarity">
    <text evidence="1 8">Belongs to the SOS response-associated peptidase family.</text>
</comment>
<keyword evidence="7" id="KW-0456">Lyase</keyword>
<keyword evidence="5" id="KW-0190">Covalent protein-DNA linkage</keyword>
<keyword evidence="10" id="KW-1185">Reference proteome</keyword>
<keyword evidence="4 8" id="KW-0378">Hydrolase</keyword>
<keyword evidence="2 8" id="KW-0645">Protease</keyword>